<name>A0ABC8DX11_ECOLX</name>
<proteinExistence type="predicted"/>
<reference evidence="1 2" key="1">
    <citation type="submission" date="2020-06" db="EMBL/GenBank/DDBJ databases">
        <title>Whole-genome sequencing of blaNDM-5 positive Escherichia coli isolated from a Japanese patient with no history of travel abroad.</title>
        <authorList>
            <person name="Ito Y."/>
            <person name="Aoki K."/>
            <person name="Nakayama N."/>
            <person name="Ohtsuka M."/>
            <person name="Ota M."/>
            <person name="Kaneko N."/>
            <person name="Yoshida M."/>
            <person name="Ishii Y."/>
            <person name="Tateda K."/>
            <person name="Matsuse H."/>
        </authorList>
    </citation>
    <scope>NUCLEOTIDE SEQUENCE [LARGE SCALE GENOMIC DNA]</scope>
    <source>
        <strain evidence="1 2">TUM18780</strain>
    </source>
</reference>
<dbReference type="Proteomes" id="UP000509260">
    <property type="component" value="Chromosome"/>
</dbReference>
<dbReference type="AlphaFoldDB" id="A0ABC8DX11"/>
<sequence length="108" mass="13637">MHWLRRWRDLWRNWLLQRLFRLRLIGRLLHRLRWTRSMLRRYLRFRRLLDRLTRLRRRIRRLVLVLRRRTSSLMLLGVSRGMIHAVNTNLTNALIIFDILVIRIVVTF</sequence>
<evidence type="ECO:0000313" key="1">
    <source>
        <dbReference type="EMBL" id="BCG36120.1"/>
    </source>
</evidence>
<accession>A0ABC8DX11</accession>
<organism evidence="1 2">
    <name type="scientific">Escherichia coli</name>
    <dbReference type="NCBI Taxonomy" id="562"/>
    <lineage>
        <taxon>Bacteria</taxon>
        <taxon>Pseudomonadati</taxon>
        <taxon>Pseudomonadota</taxon>
        <taxon>Gammaproteobacteria</taxon>
        <taxon>Enterobacterales</taxon>
        <taxon>Enterobacteriaceae</taxon>
        <taxon>Escherichia</taxon>
    </lineage>
</organism>
<gene>
    <name evidence="1" type="ORF">TUM18780_12820</name>
</gene>
<evidence type="ECO:0000313" key="2">
    <source>
        <dbReference type="Proteomes" id="UP000509260"/>
    </source>
</evidence>
<dbReference type="EMBL" id="AP023197">
    <property type="protein sequence ID" value="BCG36120.1"/>
    <property type="molecule type" value="Genomic_DNA"/>
</dbReference>
<protein>
    <submittedName>
        <fullName evidence="1">Uncharacterized protein</fullName>
    </submittedName>
</protein>